<dbReference type="InterPro" id="IPR000835">
    <property type="entry name" value="HTH_MarR-typ"/>
</dbReference>
<evidence type="ECO:0000256" key="3">
    <source>
        <dbReference type="ARBA" id="ARBA00023163"/>
    </source>
</evidence>
<dbReference type="PROSITE" id="PS50995">
    <property type="entry name" value="HTH_MARR_2"/>
    <property type="match status" value="1"/>
</dbReference>
<dbReference type="PANTHER" id="PTHR42756">
    <property type="entry name" value="TRANSCRIPTIONAL REGULATOR, MARR"/>
    <property type="match status" value="1"/>
</dbReference>
<dbReference type="Gene3D" id="1.10.10.10">
    <property type="entry name" value="Winged helix-like DNA-binding domain superfamily/Winged helix DNA-binding domain"/>
    <property type="match status" value="1"/>
</dbReference>
<keyword evidence="6" id="KW-1185">Reference proteome</keyword>
<dbReference type="PANTHER" id="PTHR42756:SF1">
    <property type="entry name" value="TRANSCRIPTIONAL REPRESSOR OF EMRAB OPERON"/>
    <property type="match status" value="1"/>
</dbReference>
<dbReference type="Proteomes" id="UP000095488">
    <property type="component" value="Unassembled WGS sequence"/>
</dbReference>
<evidence type="ECO:0000256" key="2">
    <source>
        <dbReference type="ARBA" id="ARBA00023125"/>
    </source>
</evidence>
<dbReference type="InterPro" id="IPR036390">
    <property type="entry name" value="WH_DNA-bd_sf"/>
</dbReference>
<dbReference type="RefSeq" id="WP_055259671.1">
    <property type="nucleotide sequence ID" value="NZ_BCMV01000071.1"/>
</dbReference>
<name>A0ABP2ARA6_SARVE</name>
<proteinExistence type="predicted"/>
<reference evidence="5 6" key="1">
    <citation type="submission" date="2015-09" db="EMBL/GenBank/DDBJ databases">
        <authorList>
            <consortium name="Pathogen Informatics"/>
            <person name="Wu L."/>
            <person name="Ma J."/>
        </authorList>
    </citation>
    <scope>NUCLEOTIDE SEQUENCE [LARGE SCALE GENOMIC DNA]</scope>
    <source>
        <strain evidence="5 6">2789STDY5834858</strain>
    </source>
</reference>
<gene>
    <name evidence="5" type="ORF">ERS852473_01808</name>
</gene>
<comment type="caution">
    <text evidence="5">The sequence shown here is derived from an EMBL/GenBank/DDBJ whole genome shotgun (WGS) entry which is preliminary data.</text>
</comment>
<evidence type="ECO:0000313" key="5">
    <source>
        <dbReference type="EMBL" id="CUO07239.1"/>
    </source>
</evidence>
<dbReference type="SUPFAM" id="SSF46785">
    <property type="entry name" value="Winged helix' DNA-binding domain"/>
    <property type="match status" value="1"/>
</dbReference>
<keyword evidence="1" id="KW-0805">Transcription regulation</keyword>
<keyword evidence="3" id="KW-0804">Transcription</keyword>
<dbReference type="EMBL" id="CYZR01000006">
    <property type="protein sequence ID" value="CUO07239.1"/>
    <property type="molecule type" value="Genomic_DNA"/>
</dbReference>
<keyword evidence="2" id="KW-0238">DNA-binding</keyword>
<evidence type="ECO:0000313" key="6">
    <source>
        <dbReference type="Proteomes" id="UP000095488"/>
    </source>
</evidence>
<evidence type="ECO:0000259" key="4">
    <source>
        <dbReference type="PROSITE" id="PS50995"/>
    </source>
</evidence>
<organism evidence="5 6">
    <name type="scientific">Sarcina ventriculi</name>
    <name type="common">Clostridium ventriculi</name>
    <dbReference type="NCBI Taxonomy" id="1267"/>
    <lineage>
        <taxon>Bacteria</taxon>
        <taxon>Bacillati</taxon>
        <taxon>Bacillota</taxon>
        <taxon>Clostridia</taxon>
        <taxon>Eubacteriales</taxon>
        <taxon>Clostridiaceae</taxon>
        <taxon>Sarcina</taxon>
    </lineage>
</organism>
<evidence type="ECO:0000256" key="1">
    <source>
        <dbReference type="ARBA" id="ARBA00023015"/>
    </source>
</evidence>
<accession>A0ABP2ARA6</accession>
<sequence>MRDLCIIGKIEEIGLISHRYMEKRIKEENLPILKNHIPLFYILPENGDKMLFNALAKSWGISKSSLSEMIVKYENIGLIKKCVCEADRRSVYISLLPDAVKIKRILQQIQKEFLDKIMIDFTECEKRTFESALDKALESGNQI</sequence>
<protein>
    <submittedName>
        <fullName evidence="5">Homoprotocatechuate degradation operon regulator, HpaR</fullName>
    </submittedName>
</protein>
<feature type="domain" description="HTH marR-type" evidence="4">
    <location>
        <begin position="1"/>
        <end position="138"/>
    </location>
</feature>
<dbReference type="InterPro" id="IPR036388">
    <property type="entry name" value="WH-like_DNA-bd_sf"/>
</dbReference>
<dbReference type="SMART" id="SM00347">
    <property type="entry name" value="HTH_MARR"/>
    <property type="match status" value="1"/>
</dbReference>